<dbReference type="Gene3D" id="3.30.420.240">
    <property type="match status" value="1"/>
</dbReference>
<dbReference type="AlphaFoldDB" id="X0XK83"/>
<dbReference type="EMBL" id="BARS01052559">
    <property type="protein sequence ID" value="GAG43565.1"/>
    <property type="molecule type" value="Genomic_DNA"/>
</dbReference>
<name>X0XK83_9ZZZZ</name>
<accession>X0XK83</accession>
<protein>
    <recommendedName>
        <fullName evidence="2">Terminase large subunit gp17-like C-terminal domain-containing protein</fullName>
    </recommendedName>
</protein>
<gene>
    <name evidence="1" type="ORF">S01H1_78121</name>
</gene>
<proteinExistence type="predicted"/>
<sequence>EGIGFVEDPTGPLSLWFPLVMGQHPPSGREYVICVDISAGSGASNSALSIGDRKTREKVAEFVDPNTSPEEFAMLAYALGHWLKGDHPLKQAMIRWEDNGPPGAIFRKALLKLGYANIYYRVMNPDEPVSRQSRKPGWWSSPKTKAQLLGHLRQCMRDGSFVNPSEPAIRECAYYCNTKAGSIEHSRSIGAEDPSGAKDSHGDIVIADMQLCEELLGKRGTDRHLPDQEDE</sequence>
<reference evidence="1" key="1">
    <citation type="journal article" date="2014" name="Front. Microbiol.">
        <title>High frequency of phylogenetically diverse reductive dehalogenase-homologous genes in deep subseafloor sedimentary metagenomes.</title>
        <authorList>
            <person name="Kawai M."/>
            <person name="Futagami T."/>
            <person name="Toyoda A."/>
            <person name="Takaki Y."/>
            <person name="Nishi S."/>
            <person name="Hori S."/>
            <person name="Arai W."/>
            <person name="Tsubouchi T."/>
            <person name="Morono Y."/>
            <person name="Uchiyama I."/>
            <person name="Ito T."/>
            <person name="Fujiyama A."/>
            <person name="Inagaki F."/>
            <person name="Takami H."/>
        </authorList>
    </citation>
    <scope>NUCLEOTIDE SEQUENCE</scope>
    <source>
        <strain evidence="1">Expedition CK06-06</strain>
    </source>
</reference>
<feature type="non-terminal residue" evidence="1">
    <location>
        <position position="231"/>
    </location>
</feature>
<evidence type="ECO:0000313" key="1">
    <source>
        <dbReference type="EMBL" id="GAG43565.1"/>
    </source>
</evidence>
<feature type="non-terminal residue" evidence="1">
    <location>
        <position position="1"/>
    </location>
</feature>
<comment type="caution">
    <text evidence="1">The sequence shown here is derived from an EMBL/GenBank/DDBJ whole genome shotgun (WGS) entry which is preliminary data.</text>
</comment>
<organism evidence="1">
    <name type="scientific">marine sediment metagenome</name>
    <dbReference type="NCBI Taxonomy" id="412755"/>
    <lineage>
        <taxon>unclassified sequences</taxon>
        <taxon>metagenomes</taxon>
        <taxon>ecological metagenomes</taxon>
    </lineage>
</organism>
<evidence type="ECO:0008006" key="2">
    <source>
        <dbReference type="Google" id="ProtNLM"/>
    </source>
</evidence>